<gene>
    <name evidence="3" type="ORF">B0J12DRAFT_373866</name>
</gene>
<evidence type="ECO:0000313" key="3">
    <source>
        <dbReference type="EMBL" id="KAH7058800.1"/>
    </source>
</evidence>
<accession>A0ABQ8GKZ0</accession>
<organism evidence="3 4">
    <name type="scientific">Macrophomina phaseolina</name>
    <dbReference type="NCBI Taxonomy" id="35725"/>
    <lineage>
        <taxon>Eukaryota</taxon>
        <taxon>Fungi</taxon>
        <taxon>Dikarya</taxon>
        <taxon>Ascomycota</taxon>
        <taxon>Pezizomycotina</taxon>
        <taxon>Dothideomycetes</taxon>
        <taxon>Dothideomycetes incertae sedis</taxon>
        <taxon>Botryosphaeriales</taxon>
        <taxon>Botryosphaeriaceae</taxon>
        <taxon>Macrophomina</taxon>
    </lineage>
</organism>
<dbReference type="InterPro" id="IPR053183">
    <property type="entry name" value="ASL1"/>
</dbReference>
<dbReference type="Pfam" id="PF11790">
    <property type="entry name" value="Glyco_hydro_cc"/>
    <property type="match status" value="1"/>
</dbReference>
<name>A0ABQ8GKZ0_9PEZI</name>
<sequence length="318" mass="34004">MRDAGLFCTTAAVVLAAAPLAATQAGTPSSKRGLVYVVTEDNAADDAVWTTAAGASELTWYYNYEVQPTASLKNTDLNFVPMLWGTSDKDDSAGSTDFLDAVRALVKGGANITHVLGFNEPDGSTSTGGSNIPADLAASTWIREIEPLRADGIKVGAPAVTGSETGFQWLQNFFTACDGRCTPDFVPVHWYGSFEGFASHLGQMAATYPNMSEVWVTEFAYSNVDLDESQAFFNQSMDYLDKMENCTRYSWFGSFRSSVSNVGENAAMLNSKGKLTDLGSWYLGKSATGVEPDSAAGRSTVFAGWSLLVGLVTTYAVM</sequence>
<keyword evidence="4" id="KW-1185">Reference proteome</keyword>
<dbReference type="Proteomes" id="UP000774617">
    <property type="component" value="Unassembled WGS sequence"/>
</dbReference>
<dbReference type="PANTHER" id="PTHR34154">
    <property type="entry name" value="ALKALI-SENSITIVE LINKAGE PROTEIN 1"/>
    <property type="match status" value="1"/>
</dbReference>
<dbReference type="PANTHER" id="PTHR34154:SF3">
    <property type="entry name" value="ALKALI-SENSITIVE LINKAGE PROTEIN 1"/>
    <property type="match status" value="1"/>
</dbReference>
<dbReference type="InterPro" id="IPR017853">
    <property type="entry name" value="GH"/>
</dbReference>
<protein>
    <submittedName>
        <fullName evidence="3">Glycosyl hydrolase catalytic core-domain-containing protein</fullName>
    </submittedName>
</protein>
<reference evidence="3 4" key="1">
    <citation type="journal article" date="2021" name="Nat. Commun.">
        <title>Genetic determinants of endophytism in the Arabidopsis root mycobiome.</title>
        <authorList>
            <person name="Mesny F."/>
            <person name="Miyauchi S."/>
            <person name="Thiergart T."/>
            <person name="Pickel B."/>
            <person name="Atanasova L."/>
            <person name="Karlsson M."/>
            <person name="Huettel B."/>
            <person name="Barry K.W."/>
            <person name="Haridas S."/>
            <person name="Chen C."/>
            <person name="Bauer D."/>
            <person name="Andreopoulos W."/>
            <person name="Pangilinan J."/>
            <person name="LaButti K."/>
            <person name="Riley R."/>
            <person name="Lipzen A."/>
            <person name="Clum A."/>
            <person name="Drula E."/>
            <person name="Henrissat B."/>
            <person name="Kohler A."/>
            <person name="Grigoriev I.V."/>
            <person name="Martin F.M."/>
            <person name="Hacquard S."/>
        </authorList>
    </citation>
    <scope>NUCLEOTIDE SEQUENCE [LARGE SCALE GENOMIC DNA]</scope>
    <source>
        <strain evidence="3 4">MPI-SDFR-AT-0080</strain>
    </source>
</reference>
<evidence type="ECO:0000259" key="2">
    <source>
        <dbReference type="Pfam" id="PF11790"/>
    </source>
</evidence>
<evidence type="ECO:0000256" key="1">
    <source>
        <dbReference type="SAM" id="SignalP"/>
    </source>
</evidence>
<dbReference type="InterPro" id="IPR024655">
    <property type="entry name" value="Asl1_glyco_hydro_catalytic"/>
</dbReference>
<evidence type="ECO:0000313" key="4">
    <source>
        <dbReference type="Proteomes" id="UP000774617"/>
    </source>
</evidence>
<dbReference type="SUPFAM" id="SSF51445">
    <property type="entry name" value="(Trans)glycosidases"/>
    <property type="match status" value="1"/>
</dbReference>
<feature type="signal peptide" evidence="1">
    <location>
        <begin position="1"/>
        <end position="25"/>
    </location>
</feature>
<feature type="domain" description="Asl1-like glycosyl hydrolase catalytic" evidence="2">
    <location>
        <begin position="34"/>
        <end position="282"/>
    </location>
</feature>
<comment type="caution">
    <text evidence="3">The sequence shown here is derived from an EMBL/GenBank/DDBJ whole genome shotgun (WGS) entry which is preliminary data.</text>
</comment>
<keyword evidence="3" id="KW-0378">Hydrolase</keyword>
<dbReference type="EMBL" id="JAGTJR010000006">
    <property type="protein sequence ID" value="KAH7058800.1"/>
    <property type="molecule type" value="Genomic_DNA"/>
</dbReference>
<feature type="chain" id="PRO_5045438557" evidence="1">
    <location>
        <begin position="26"/>
        <end position="318"/>
    </location>
</feature>
<dbReference type="Gene3D" id="3.20.20.80">
    <property type="entry name" value="Glycosidases"/>
    <property type="match status" value="1"/>
</dbReference>
<proteinExistence type="predicted"/>
<keyword evidence="1" id="KW-0732">Signal</keyword>
<dbReference type="GO" id="GO:0016787">
    <property type="term" value="F:hydrolase activity"/>
    <property type="evidence" value="ECO:0007669"/>
    <property type="project" value="UniProtKB-KW"/>
</dbReference>